<dbReference type="AlphaFoldDB" id="A0A6G1JV99"/>
<dbReference type="CDD" id="cd00067">
    <property type="entry name" value="GAL4"/>
    <property type="match status" value="1"/>
</dbReference>
<dbReference type="PANTHER" id="PTHR47657:SF7">
    <property type="entry name" value="STEROL REGULATORY ELEMENT-BINDING PROTEIN ECM22"/>
    <property type="match status" value="1"/>
</dbReference>
<evidence type="ECO:0000256" key="2">
    <source>
        <dbReference type="SAM" id="MobiDB-lite"/>
    </source>
</evidence>
<dbReference type="InterPro" id="IPR052400">
    <property type="entry name" value="Zn2-C6_fungal_TF"/>
</dbReference>
<dbReference type="OrthoDB" id="5350673at2759"/>
<organism evidence="4 5">
    <name type="scientific">Pleomassaria siparia CBS 279.74</name>
    <dbReference type="NCBI Taxonomy" id="1314801"/>
    <lineage>
        <taxon>Eukaryota</taxon>
        <taxon>Fungi</taxon>
        <taxon>Dikarya</taxon>
        <taxon>Ascomycota</taxon>
        <taxon>Pezizomycotina</taxon>
        <taxon>Dothideomycetes</taxon>
        <taxon>Pleosporomycetidae</taxon>
        <taxon>Pleosporales</taxon>
        <taxon>Pleomassariaceae</taxon>
        <taxon>Pleomassaria</taxon>
    </lineage>
</organism>
<dbReference type="EMBL" id="MU005782">
    <property type="protein sequence ID" value="KAF2704536.1"/>
    <property type="molecule type" value="Genomic_DNA"/>
</dbReference>
<dbReference type="SUPFAM" id="SSF57701">
    <property type="entry name" value="Zn2/Cys6 DNA-binding domain"/>
    <property type="match status" value="1"/>
</dbReference>
<dbReference type="Proteomes" id="UP000799428">
    <property type="component" value="Unassembled WGS sequence"/>
</dbReference>
<dbReference type="PANTHER" id="PTHR47657">
    <property type="entry name" value="STEROL REGULATORY ELEMENT-BINDING PROTEIN ECM22"/>
    <property type="match status" value="1"/>
</dbReference>
<gene>
    <name evidence="4" type="ORF">K504DRAFT_461297</name>
</gene>
<evidence type="ECO:0000313" key="5">
    <source>
        <dbReference type="Proteomes" id="UP000799428"/>
    </source>
</evidence>
<evidence type="ECO:0000313" key="4">
    <source>
        <dbReference type="EMBL" id="KAF2704536.1"/>
    </source>
</evidence>
<dbReference type="Gene3D" id="4.10.240.10">
    <property type="entry name" value="Zn(2)-C6 fungal-type DNA-binding domain"/>
    <property type="match status" value="1"/>
</dbReference>
<dbReference type="GO" id="GO:0008270">
    <property type="term" value="F:zinc ion binding"/>
    <property type="evidence" value="ECO:0007669"/>
    <property type="project" value="InterPro"/>
</dbReference>
<name>A0A6G1JV99_9PLEO</name>
<dbReference type="InterPro" id="IPR001138">
    <property type="entry name" value="Zn2Cys6_DnaBD"/>
</dbReference>
<dbReference type="Pfam" id="PF11951">
    <property type="entry name" value="Fungal_trans_2"/>
    <property type="match status" value="1"/>
</dbReference>
<feature type="domain" description="Zn(2)-C6 fungal-type" evidence="3">
    <location>
        <begin position="13"/>
        <end position="43"/>
    </location>
</feature>
<protein>
    <recommendedName>
        <fullName evidence="3">Zn(2)-C6 fungal-type domain-containing protein</fullName>
    </recommendedName>
</protein>
<keyword evidence="1" id="KW-0539">Nucleus</keyword>
<proteinExistence type="predicted"/>
<feature type="region of interest" description="Disordered" evidence="2">
    <location>
        <begin position="87"/>
        <end position="115"/>
    </location>
</feature>
<reference evidence="4" key="1">
    <citation type="journal article" date="2020" name="Stud. Mycol.">
        <title>101 Dothideomycetes genomes: a test case for predicting lifestyles and emergence of pathogens.</title>
        <authorList>
            <person name="Haridas S."/>
            <person name="Albert R."/>
            <person name="Binder M."/>
            <person name="Bloem J."/>
            <person name="Labutti K."/>
            <person name="Salamov A."/>
            <person name="Andreopoulos B."/>
            <person name="Baker S."/>
            <person name="Barry K."/>
            <person name="Bills G."/>
            <person name="Bluhm B."/>
            <person name="Cannon C."/>
            <person name="Castanera R."/>
            <person name="Culley D."/>
            <person name="Daum C."/>
            <person name="Ezra D."/>
            <person name="Gonzalez J."/>
            <person name="Henrissat B."/>
            <person name="Kuo A."/>
            <person name="Liang C."/>
            <person name="Lipzen A."/>
            <person name="Lutzoni F."/>
            <person name="Magnuson J."/>
            <person name="Mondo S."/>
            <person name="Nolan M."/>
            <person name="Ohm R."/>
            <person name="Pangilinan J."/>
            <person name="Park H.-J."/>
            <person name="Ramirez L."/>
            <person name="Alfaro M."/>
            <person name="Sun H."/>
            <person name="Tritt A."/>
            <person name="Yoshinaga Y."/>
            <person name="Zwiers L.-H."/>
            <person name="Turgeon B."/>
            <person name="Goodwin S."/>
            <person name="Spatafora J."/>
            <person name="Crous P."/>
            <person name="Grigoriev I."/>
        </authorList>
    </citation>
    <scope>NUCLEOTIDE SEQUENCE</scope>
    <source>
        <strain evidence="4">CBS 279.74</strain>
    </source>
</reference>
<dbReference type="Pfam" id="PF00172">
    <property type="entry name" value="Zn_clus"/>
    <property type="match status" value="1"/>
</dbReference>
<evidence type="ECO:0000256" key="1">
    <source>
        <dbReference type="ARBA" id="ARBA00023242"/>
    </source>
</evidence>
<dbReference type="PROSITE" id="PS50048">
    <property type="entry name" value="ZN2_CY6_FUNGAL_2"/>
    <property type="match status" value="1"/>
</dbReference>
<keyword evidence="5" id="KW-1185">Reference proteome</keyword>
<dbReference type="PROSITE" id="PS00463">
    <property type="entry name" value="ZN2_CY6_FUNGAL_1"/>
    <property type="match status" value="1"/>
</dbReference>
<dbReference type="InterPro" id="IPR036864">
    <property type="entry name" value="Zn2-C6_fun-type_DNA-bd_sf"/>
</dbReference>
<evidence type="ECO:0000259" key="3">
    <source>
        <dbReference type="PROSITE" id="PS50048"/>
    </source>
</evidence>
<dbReference type="InterPro" id="IPR021858">
    <property type="entry name" value="Fun_TF"/>
</dbReference>
<dbReference type="GO" id="GO:0000981">
    <property type="term" value="F:DNA-binding transcription factor activity, RNA polymerase II-specific"/>
    <property type="evidence" value="ECO:0007669"/>
    <property type="project" value="InterPro"/>
</dbReference>
<sequence>MATRKTHNKTRLGCGQCKKRRIKCDGLYPVCQNCRRRDLECSFLLLAPASKLSAFTSTSTSTPTSATSTTITTTPKTAASYEIQVFRTSQSPRSSKSTSNQSESSASSSSPKSTPTFSINELISIPRTLLFDDVWQSSREHLSPGLQSVLHHYQYSSSLTLATDDPGKTAWLLYVPELASRHKYVVHCVLSVAALHLNRLYESGEEKKAMMAVAAAQMNKSLAGFRTALDNVTPDNASALFVCATLTAVYFFRTSALEIEETKQSIPYGIRVPSPEIVDKLMKSIMKTFWGIRGALAVLIPGWQWVTQGKMSPVCSRRWWPKKTTPASSQAMDEDAALCRIESLWIRPGQDYEPHFDHLSKALRHLRDTFALVSQLTVPKSEYPAVTAIPYSYDDTTVGTLKDRGAVFVWVARISREFMTLVEQRNREALIIVAHYAVLSGRVRNVWWLEGLGANMITAVAMALGREHWHLIQWPAQVIGVDLENAFGWQPRKDDLLGRPDEMHMQVI</sequence>
<dbReference type="SMART" id="SM00066">
    <property type="entry name" value="GAL4"/>
    <property type="match status" value="1"/>
</dbReference>
<accession>A0A6G1JV99</accession>